<dbReference type="GO" id="GO:0006906">
    <property type="term" value="P:vesicle fusion"/>
    <property type="evidence" value="ECO:0007669"/>
    <property type="project" value="TreeGrafter"/>
</dbReference>
<evidence type="ECO:0000256" key="2">
    <source>
        <dbReference type="ARBA" id="ARBA00009063"/>
    </source>
</evidence>
<keyword evidence="9 11" id="KW-0472">Membrane</keyword>
<dbReference type="InterPro" id="IPR000727">
    <property type="entry name" value="T_SNARE_dom"/>
</dbReference>
<evidence type="ECO:0000256" key="10">
    <source>
        <dbReference type="SAM" id="MobiDB-lite"/>
    </source>
</evidence>
<dbReference type="SUPFAM" id="SSF47661">
    <property type="entry name" value="t-snare proteins"/>
    <property type="match status" value="1"/>
</dbReference>
<evidence type="ECO:0000256" key="8">
    <source>
        <dbReference type="ARBA" id="ARBA00023054"/>
    </source>
</evidence>
<dbReference type="SMART" id="SM00397">
    <property type="entry name" value="t_SNARE"/>
    <property type="match status" value="1"/>
</dbReference>
<evidence type="ECO:0000313" key="13">
    <source>
        <dbReference type="EMBL" id="ORY84709.1"/>
    </source>
</evidence>
<evidence type="ECO:0000256" key="11">
    <source>
        <dbReference type="SAM" id="Phobius"/>
    </source>
</evidence>
<dbReference type="InterPro" id="IPR010989">
    <property type="entry name" value="SNARE"/>
</dbReference>
<dbReference type="FunCoup" id="A0A1Y2FL98">
    <property type="interactions" value="421"/>
</dbReference>
<dbReference type="GO" id="GO:0048278">
    <property type="term" value="P:vesicle docking"/>
    <property type="evidence" value="ECO:0007669"/>
    <property type="project" value="TreeGrafter"/>
</dbReference>
<dbReference type="PANTHER" id="PTHR19957">
    <property type="entry name" value="SYNTAXIN"/>
    <property type="match status" value="1"/>
</dbReference>
<organism evidence="13 14">
    <name type="scientific">Leucosporidium creatinivorum</name>
    <dbReference type="NCBI Taxonomy" id="106004"/>
    <lineage>
        <taxon>Eukaryota</taxon>
        <taxon>Fungi</taxon>
        <taxon>Dikarya</taxon>
        <taxon>Basidiomycota</taxon>
        <taxon>Pucciniomycotina</taxon>
        <taxon>Microbotryomycetes</taxon>
        <taxon>Leucosporidiales</taxon>
        <taxon>Leucosporidium</taxon>
    </lineage>
</organism>
<dbReference type="InterPro" id="IPR045242">
    <property type="entry name" value="Syntaxin"/>
</dbReference>
<keyword evidence="4 11" id="KW-0812">Transmembrane</keyword>
<keyword evidence="5" id="KW-0653">Protein transport</keyword>
<feature type="region of interest" description="Disordered" evidence="10">
    <location>
        <begin position="349"/>
        <end position="369"/>
    </location>
</feature>
<keyword evidence="8" id="KW-0175">Coiled coil</keyword>
<reference evidence="13 14" key="1">
    <citation type="submission" date="2016-07" db="EMBL/GenBank/DDBJ databases">
        <title>Pervasive Adenine N6-methylation of Active Genes in Fungi.</title>
        <authorList>
            <consortium name="DOE Joint Genome Institute"/>
            <person name="Mondo S.J."/>
            <person name="Dannebaum R.O."/>
            <person name="Kuo R.C."/>
            <person name="Labutti K."/>
            <person name="Haridas S."/>
            <person name="Kuo A."/>
            <person name="Salamov A."/>
            <person name="Ahrendt S.R."/>
            <person name="Lipzen A."/>
            <person name="Sullivan W."/>
            <person name="Andreopoulos W.B."/>
            <person name="Clum A."/>
            <person name="Lindquist E."/>
            <person name="Daum C."/>
            <person name="Ramamoorthy G.K."/>
            <person name="Gryganskyi A."/>
            <person name="Culley D."/>
            <person name="Magnuson J.K."/>
            <person name="James T.Y."/>
            <person name="O'Malley M.A."/>
            <person name="Stajich J.E."/>
            <person name="Spatafora J.W."/>
            <person name="Visel A."/>
            <person name="Grigoriev I.V."/>
        </authorList>
    </citation>
    <scope>NUCLEOTIDE SEQUENCE [LARGE SCALE GENOMIC DNA]</scope>
    <source>
        <strain evidence="13 14">62-1032</strain>
    </source>
</reference>
<evidence type="ECO:0000259" key="12">
    <source>
        <dbReference type="PROSITE" id="PS50192"/>
    </source>
</evidence>
<evidence type="ECO:0000313" key="14">
    <source>
        <dbReference type="Proteomes" id="UP000193467"/>
    </source>
</evidence>
<dbReference type="InParanoid" id="A0A1Y2FL98"/>
<feature type="domain" description="T-SNARE coiled-coil homology" evidence="12">
    <location>
        <begin position="253"/>
        <end position="315"/>
    </location>
</feature>
<keyword evidence="3" id="KW-0813">Transport</keyword>
<evidence type="ECO:0000256" key="7">
    <source>
        <dbReference type="ARBA" id="ARBA00023034"/>
    </source>
</evidence>
<comment type="similarity">
    <text evidence="2">Belongs to the syntaxin family.</text>
</comment>
<dbReference type="Proteomes" id="UP000193467">
    <property type="component" value="Unassembled WGS sequence"/>
</dbReference>
<feature type="transmembrane region" description="Helical" evidence="11">
    <location>
        <begin position="327"/>
        <end position="344"/>
    </location>
</feature>
<comment type="caution">
    <text evidence="13">The sequence shown here is derived from an EMBL/GenBank/DDBJ whole genome shotgun (WGS) entry which is preliminary data.</text>
</comment>
<feature type="region of interest" description="Disordered" evidence="10">
    <location>
        <begin position="446"/>
        <end position="474"/>
    </location>
</feature>
<dbReference type="Gene3D" id="1.20.58.70">
    <property type="match status" value="1"/>
</dbReference>
<dbReference type="EMBL" id="MCGR01000017">
    <property type="protein sequence ID" value="ORY84709.1"/>
    <property type="molecule type" value="Genomic_DNA"/>
</dbReference>
<evidence type="ECO:0000256" key="9">
    <source>
        <dbReference type="ARBA" id="ARBA00023136"/>
    </source>
</evidence>
<dbReference type="PROSITE" id="PS00914">
    <property type="entry name" value="SYNTAXIN"/>
    <property type="match status" value="1"/>
</dbReference>
<dbReference type="Pfam" id="PF05739">
    <property type="entry name" value="SNARE"/>
    <property type="match status" value="1"/>
</dbReference>
<proteinExistence type="inferred from homology"/>
<sequence>MSSHLTNPSAPYTRSRTNLFLSYRDSAIRPSAAVSPRFHEYDDASESRGLLDDLEAGVESRRGSLLPGGGGGARQVEKLPPKWVDLADRVEEVVERVKPKIAHLDKLHAKHILPGFKDRSAEEREIDALANEITRDFRLTQMSIRQIAEISKTLLSTPARGAESAEAKRLDLIMAANVQTALATKVQEISGVFRKKQTAYLRQLKGHESRASALGGSNSASTSALGQDPLASLADDEQYSLQAQQSLSQSSHTAALSQRDSEISSIAQSIVDLSDLFKDLSSLVIDQGTLLDRVDWNVEQMGGEVRGAVEELKEATNYQRRSGKCQLIFLLILLIFACIIIILYKPSRHSSPPPAPAPTGKGGSSTPMTDEAAAVAGLTGDGVLDGRGLRRRRLRVGLAGAKEGKWNEGKRSLGAGPVLELPARRGLVEAVEHDGEGRIRRWADWRAESGMKDKRERRRGSEGRERWRREEERL</sequence>
<evidence type="ECO:0000256" key="5">
    <source>
        <dbReference type="ARBA" id="ARBA00022927"/>
    </source>
</evidence>
<gene>
    <name evidence="13" type="ORF">BCR35DRAFT_303048</name>
</gene>
<dbReference type="AlphaFoldDB" id="A0A1Y2FL98"/>
<dbReference type="STRING" id="106004.A0A1Y2FL98"/>
<evidence type="ECO:0000256" key="1">
    <source>
        <dbReference type="ARBA" id="ARBA00004409"/>
    </source>
</evidence>
<dbReference type="GO" id="GO:0000139">
    <property type="term" value="C:Golgi membrane"/>
    <property type="evidence" value="ECO:0007669"/>
    <property type="project" value="UniProtKB-SubCell"/>
</dbReference>
<keyword evidence="6 11" id="KW-1133">Transmembrane helix</keyword>
<dbReference type="InterPro" id="IPR006012">
    <property type="entry name" value="Syntaxin/epimorphin_CS"/>
</dbReference>
<keyword evidence="7" id="KW-0333">Golgi apparatus</keyword>
<keyword evidence="14" id="KW-1185">Reference proteome</keyword>
<comment type="subcellular location">
    <subcellularLocation>
        <location evidence="1">Golgi apparatus membrane</location>
        <topology evidence="1">Single-pass type IV membrane protein</topology>
    </subcellularLocation>
</comment>
<protein>
    <submittedName>
        <fullName evidence="13">t-SNARE</fullName>
    </submittedName>
</protein>
<dbReference type="CDD" id="cd15845">
    <property type="entry name" value="SNARE_syntaxin16"/>
    <property type="match status" value="1"/>
</dbReference>
<evidence type="ECO:0000256" key="4">
    <source>
        <dbReference type="ARBA" id="ARBA00022692"/>
    </source>
</evidence>
<evidence type="ECO:0000256" key="3">
    <source>
        <dbReference type="ARBA" id="ARBA00022448"/>
    </source>
</evidence>
<dbReference type="GO" id="GO:0000149">
    <property type="term" value="F:SNARE binding"/>
    <property type="evidence" value="ECO:0007669"/>
    <property type="project" value="TreeGrafter"/>
</dbReference>
<dbReference type="GO" id="GO:0005484">
    <property type="term" value="F:SNAP receptor activity"/>
    <property type="evidence" value="ECO:0007669"/>
    <property type="project" value="InterPro"/>
</dbReference>
<evidence type="ECO:0000256" key="6">
    <source>
        <dbReference type="ARBA" id="ARBA00022989"/>
    </source>
</evidence>
<dbReference type="PROSITE" id="PS50192">
    <property type="entry name" value="T_SNARE"/>
    <property type="match status" value="1"/>
</dbReference>
<dbReference type="GO" id="GO:0031201">
    <property type="term" value="C:SNARE complex"/>
    <property type="evidence" value="ECO:0007669"/>
    <property type="project" value="TreeGrafter"/>
</dbReference>
<dbReference type="PANTHER" id="PTHR19957:SF83">
    <property type="entry name" value="SYNTAXIN-16"/>
    <property type="match status" value="1"/>
</dbReference>
<dbReference type="GO" id="GO:0006886">
    <property type="term" value="P:intracellular protein transport"/>
    <property type="evidence" value="ECO:0007669"/>
    <property type="project" value="InterPro"/>
</dbReference>
<accession>A0A1Y2FL98</accession>
<name>A0A1Y2FL98_9BASI</name>
<dbReference type="OrthoDB" id="10251371at2759"/>